<reference evidence="1" key="1">
    <citation type="submission" date="2022-07" db="EMBL/GenBank/DDBJ databases">
        <authorList>
            <person name="Criscuolo A."/>
        </authorList>
    </citation>
    <scope>NUCLEOTIDE SEQUENCE</scope>
    <source>
        <strain evidence="1">CIP103197</strain>
    </source>
</reference>
<comment type="caution">
    <text evidence="1">The sequence shown here is derived from an EMBL/GenBank/DDBJ whole genome shotgun (WGS) entry which is preliminary data.</text>
</comment>
<dbReference type="EMBL" id="CAMAPB010000035">
    <property type="protein sequence ID" value="CAH9061117.1"/>
    <property type="molecule type" value="Genomic_DNA"/>
</dbReference>
<sequence length="223" mass="26066">MALKFEINGKTYSQKEARVLCRLLLNKYKVSGAVDDLNDFLFLKEAFERHHYNPLQKLPSPIKSIFVKPSSSGSNYQFWVVLEDGTETHIGFSKKCFVTERIKNKLIHEDNVIDAARHHIRYQQDEARNNFKNTNNLICAICRKAINKADLHADHTPPDSFKSIFKAWLDYKGINIIDITYMDLHNTEQRGFQDKELINDWRIYHKLKFNPQPTHSRCNIAQG</sequence>
<dbReference type="RefSeq" id="WP_262976901.1">
    <property type="nucleotide sequence ID" value="NZ_CAMAPB010000035.1"/>
</dbReference>
<gene>
    <name evidence="1" type="ORF">PSEHALCIP103_02428</name>
</gene>
<name>A0A9W4W0V9_PSEHA</name>
<dbReference type="AlphaFoldDB" id="A0A9W4W0V9"/>
<keyword evidence="2" id="KW-1185">Reference proteome</keyword>
<accession>A0A9W4W0V9</accession>
<protein>
    <submittedName>
        <fullName evidence="1">Uncharacterized protein</fullName>
    </submittedName>
</protein>
<organism evidence="1 2">
    <name type="scientific">Pseudoalteromonas haloplanktis</name>
    <name type="common">Alteromonas haloplanktis</name>
    <dbReference type="NCBI Taxonomy" id="228"/>
    <lineage>
        <taxon>Bacteria</taxon>
        <taxon>Pseudomonadati</taxon>
        <taxon>Pseudomonadota</taxon>
        <taxon>Gammaproteobacteria</taxon>
        <taxon>Alteromonadales</taxon>
        <taxon>Pseudoalteromonadaceae</taxon>
        <taxon>Pseudoalteromonas</taxon>
    </lineage>
</organism>
<evidence type="ECO:0000313" key="2">
    <source>
        <dbReference type="Proteomes" id="UP001152447"/>
    </source>
</evidence>
<proteinExistence type="predicted"/>
<dbReference type="Gene3D" id="3.10.450.40">
    <property type="match status" value="1"/>
</dbReference>
<dbReference type="Proteomes" id="UP001152447">
    <property type="component" value="Unassembled WGS sequence"/>
</dbReference>
<evidence type="ECO:0000313" key="1">
    <source>
        <dbReference type="EMBL" id="CAH9061117.1"/>
    </source>
</evidence>